<organism evidence="1 2">
    <name type="scientific">Globisporangium ultimum (strain ATCC 200006 / CBS 805.95 / DAOM BR144)</name>
    <name type="common">Pythium ultimum</name>
    <dbReference type="NCBI Taxonomy" id="431595"/>
    <lineage>
        <taxon>Eukaryota</taxon>
        <taxon>Sar</taxon>
        <taxon>Stramenopiles</taxon>
        <taxon>Oomycota</taxon>
        <taxon>Peronosporomycetes</taxon>
        <taxon>Pythiales</taxon>
        <taxon>Pythiaceae</taxon>
        <taxon>Globisporangium</taxon>
    </lineage>
</organism>
<protein>
    <recommendedName>
        <fullName evidence="3">Tc1-like transposase DDE domain-containing protein</fullName>
    </recommendedName>
</protein>
<dbReference type="Proteomes" id="UP000019132">
    <property type="component" value="Unassembled WGS sequence"/>
</dbReference>
<proteinExistence type="predicted"/>
<dbReference type="EnsemblProtists" id="PYU1_T000578">
    <property type="protein sequence ID" value="PYU1_T000578"/>
    <property type="gene ID" value="PYU1_G000578"/>
</dbReference>
<dbReference type="InParanoid" id="K3W6I7"/>
<dbReference type="EMBL" id="GL376620">
    <property type="status" value="NOT_ANNOTATED_CDS"/>
    <property type="molecule type" value="Genomic_DNA"/>
</dbReference>
<evidence type="ECO:0000313" key="2">
    <source>
        <dbReference type="Proteomes" id="UP000019132"/>
    </source>
</evidence>
<sequence length="100" mass="11073">MDPSKCVLLRLGPYSSTLNSIEGYFSVLKAHMKTYLSGGREEFLVRGEFSFLAARRMHILKEAATTCKDATTEQVVMALEFHCAHACVTGKRGDNMVLGQ</sequence>
<evidence type="ECO:0000313" key="1">
    <source>
        <dbReference type="EnsemblProtists" id="PYU1_T000578"/>
    </source>
</evidence>
<keyword evidence="2" id="KW-1185">Reference proteome</keyword>
<evidence type="ECO:0008006" key="3">
    <source>
        <dbReference type="Google" id="ProtNLM"/>
    </source>
</evidence>
<dbReference type="eggNOG" id="ENOG502R8BU">
    <property type="taxonomic scope" value="Eukaryota"/>
</dbReference>
<dbReference type="OMA" id="MMERKHE"/>
<dbReference type="HOGENOM" id="CLU_2311781_0_0_1"/>
<name>K3W6I7_GLOUD</name>
<reference evidence="2" key="2">
    <citation type="submission" date="2010-04" db="EMBL/GenBank/DDBJ databases">
        <authorList>
            <person name="Buell R."/>
            <person name="Hamilton J."/>
            <person name="Hostetler J."/>
        </authorList>
    </citation>
    <scope>NUCLEOTIDE SEQUENCE [LARGE SCALE GENOMIC DNA]</scope>
    <source>
        <strain evidence="2">DAOM:BR144</strain>
    </source>
</reference>
<accession>K3W6I7</accession>
<reference evidence="2" key="1">
    <citation type="journal article" date="2010" name="Genome Biol.">
        <title>Genome sequence of the necrotrophic plant pathogen Pythium ultimum reveals original pathogenicity mechanisms and effector repertoire.</title>
        <authorList>
            <person name="Levesque C.A."/>
            <person name="Brouwer H."/>
            <person name="Cano L."/>
            <person name="Hamilton J.P."/>
            <person name="Holt C."/>
            <person name="Huitema E."/>
            <person name="Raffaele S."/>
            <person name="Robideau G.P."/>
            <person name="Thines M."/>
            <person name="Win J."/>
            <person name="Zerillo M.M."/>
            <person name="Beakes G.W."/>
            <person name="Boore J.L."/>
            <person name="Busam D."/>
            <person name="Dumas B."/>
            <person name="Ferriera S."/>
            <person name="Fuerstenberg S.I."/>
            <person name="Gachon C.M."/>
            <person name="Gaulin E."/>
            <person name="Govers F."/>
            <person name="Grenville-Briggs L."/>
            <person name="Horner N."/>
            <person name="Hostetler J."/>
            <person name="Jiang R.H."/>
            <person name="Johnson J."/>
            <person name="Krajaejun T."/>
            <person name="Lin H."/>
            <person name="Meijer H.J."/>
            <person name="Moore B."/>
            <person name="Morris P."/>
            <person name="Phuntmart V."/>
            <person name="Puiu D."/>
            <person name="Shetty J."/>
            <person name="Stajich J.E."/>
            <person name="Tripathy S."/>
            <person name="Wawra S."/>
            <person name="van West P."/>
            <person name="Whitty B.R."/>
            <person name="Coutinho P.M."/>
            <person name="Henrissat B."/>
            <person name="Martin F."/>
            <person name="Thomas P.D."/>
            <person name="Tyler B.M."/>
            <person name="De Vries R.P."/>
            <person name="Kamoun S."/>
            <person name="Yandell M."/>
            <person name="Tisserat N."/>
            <person name="Buell C.R."/>
        </authorList>
    </citation>
    <scope>NUCLEOTIDE SEQUENCE</scope>
    <source>
        <strain evidence="2">DAOM:BR144</strain>
    </source>
</reference>
<dbReference type="VEuPathDB" id="FungiDB:PYU1_G000578"/>
<dbReference type="AlphaFoldDB" id="K3W6I7"/>
<reference evidence="1" key="3">
    <citation type="submission" date="2015-02" db="UniProtKB">
        <authorList>
            <consortium name="EnsemblProtists"/>
        </authorList>
    </citation>
    <scope>IDENTIFICATION</scope>
    <source>
        <strain evidence="1">DAOM BR144</strain>
    </source>
</reference>